<dbReference type="GO" id="GO:0019563">
    <property type="term" value="P:glycerol catabolic process"/>
    <property type="evidence" value="ECO:0007669"/>
    <property type="project" value="TreeGrafter"/>
</dbReference>
<dbReference type="EMBL" id="FTNC01000011">
    <property type="protein sequence ID" value="SIR01285.1"/>
    <property type="molecule type" value="Genomic_DNA"/>
</dbReference>
<dbReference type="AlphaFoldDB" id="A0A1N6XG27"/>
<organism evidence="6 7">
    <name type="scientific">Halanaerobium kushneri</name>
    <dbReference type="NCBI Taxonomy" id="56779"/>
    <lineage>
        <taxon>Bacteria</taxon>
        <taxon>Bacillati</taxon>
        <taxon>Bacillota</taxon>
        <taxon>Clostridia</taxon>
        <taxon>Halanaerobiales</taxon>
        <taxon>Halanaerobiaceae</taxon>
        <taxon>Halanaerobium</taxon>
    </lineage>
</organism>
<dbReference type="Pfam" id="PF02733">
    <property type="entry name" value="Dak1"/>
    <property type="match status" value="1"/>
</dbReference>
<dbReference type="InterPro" id="IPR004006">
    <property type="entry name" value="DhaK_dom"/>
</dbReference>
<dbReference type="GO" id="GO:0004371">
    <property type="term" value="F:glycerone kinase activity"/>
    <property type="evidence" value="ECO:0007669"/>
    <property type="project" value="InterPro"/>
</dbReference>
<dbReference type="GO" id="GO:0005829">
    <property type="term" value="C:cytosol"/>
    <property type="evidence" value="ECO:0007669"/>
    <property type="project" value="TreeGrafter"/>
</dbReference>
<keyword evidence="1" id="KW-0808">Transferase</keyword>
<keyword evidence="2" id="KW-0547">Nucleotide-binding</keyword>
<dbReference type="GO" id="GO:0005524">
    <property type="term" value="F:ATP binding"/>
    <property type="evidence" value="ECO:0007669"/>
    <property type="project" value="UniProtKB-KW"/>
</dbReference>
<evidence type="ECO:0000256" key="4">
    <source>
        <dbReference type="ARBA" id="ARBA00022840"/>
    </source>
</evidence>
<evidence type="ECO:0000313" key="6">
    <source>
        <dbReference type="EMBL" id="SIR01285.1"/>
    </source>
</evidence>
<evidence type="ECO:0000256" key="1">
    <source>
        <dbReference type="ARBA" id="ARBA00022679"/>
    </source>
</evidence>
<dbReference type="InterPro" id="IPR050861">
    <property type="entry name" value="Dihydroxyacetone_Kinase"/>
</dbReference>
<accession>A0A1N6XG27</accession>
<dbReference type="RefSeq" id="WP_076545138.1">
    <property type="nucleotide sequence ID" value="NZ_FTNC01000011.1"/>
</dbReference>
<evidence type="ECO:0000259" key="5">
    <source>
        <dbReference type="PROSITE" id="PS51481"/>
    </source>
</evidence>
<dbReference type="Proteomes" id="UP000185669">
    <property type="component" value="Unassembled WGS sequence"/>
</dbReference>
<dbReference type="SUPFAM" id="SSF82549">
    <property type="entry name" value="DAK1/DegV-like"/>
    <property type="match status" value="1"/>
</dbReference>
<dbReference type="FunFam" id="3.40.50.10440:FF:000001">
    <property type="entry name" value="Dihydroxyacetone kinase, DhaK subunit"/>
    <property type="match status" value="1"/>
</dbReference>
<sequence>MGKKLINDPDNVVKEMIEGIVMASNDRLEKLDGYNIVLRKDAPVEKVALVSGGGSGHEPAHAAYVGQGMLDAAVAGDVFTSPTPDAIFEAVKAVDSGNGVLLIIKNYTGDLMNFEMAAEMAEAEGIEIEQVIVNDDVAVEDSLYTTGRRGVAGTVFVHKIAGAKAASGAELKEVKRSAEKVIKNVRTKGVAINPCQLPAAENSTFSLAEDEMEMGIGIHGEPGTEKVKIKKVDEIVDSLLKDILTDLKIKKDDKVALMVNGMGGTPLMELYIANRRANNFLSNKGIKISKNYVGEFMTSLEMEGLSLTILKLDGDLTNLLEAETEVNLLK</sequence>
<protein>
    <submittedName>
        <fullName evidence="6">Dihydroxyacetone kinase DhaK subunit</fullName>
    </submittedName>
</protein>
<dbReference type="NCBIfam" id="TIGR02363">
    <property type="entry name" value="dhaK1"/>
    <property type="match status" value="1"/>
</dbReference>
<feature type="domain" description="DhaK" evidence="5">
    <location>
        <begin position="8"/>
        <end position="329"/>
    </location>
</feature>
<dbReference type="OrthoDB" id="9806345at2"/>
<dbReference type="PROSITE" id="PS51481">
    <property type="entry name" value="DHAK"/>
    <property type="match status" value="1"/>
</dbReference>
<evidence type="ECO:0000313" key="7">
    <source>
        <dbReference type="Proteomes" id="UP000185669"/>
    </source>
</evidence>
<evidence type="ECO:0000256" key="2">
    <source>
        <dbReference type="ARBA" id="ARBA00022741"/>
    </source>
</evidence>
<dbReference type="Gene3D" id="3.30.1180.20">
    <property type="entry name" value="Dihydroxyacetone kinase, domain 2"/>
    <property type="match status" value="1"/>
</dbReference>
<dbReference type="Gene3D" id="3.40.50.10440">
    <property type="entry name" value="Dihydroxyacetone kinase, domain 1"/>
    <property type="match status" value="1"/>
</dbReference>
<dbReference type="PANTHER" id="PTHR28629:SF4">
    <property type="entry name" value="TRIOKINASE_FMN CYCLASE"/>
    <property type="match status" value="1"/>
</dbReference>
<dbReference type="STRING" id="56779.SAMN05421834_11181"/>
<proteinExistence type="predicted"/>
<keyword evidence="4" id="KW-0067">ATP-binding</keyword>
<dbReference type="PANTHER" id="PTHR28629">
    <property type="entry name" value="TRIOKINASE/FMN CYCLASE"/>
    <property type="match status" value="1"/>
</dbReference>
<name>A0A1N6XG27_9FIRM</name>
<evidence type="ECO:0000256" key="3">
    <source>
        <dbReference type="ARBA" id="ARBA00022777"/>
    </source>
</evidence>
<keyword evidence="3 6" id="KW-0418">Kinase</keyword>
<dbReference type="InterPro" id="IPR012736">
    <property type="entry name" value="DhaK_1"/>
</dbReference>
<gene>
    <name evidence="6" type="ORF">SAMN05421834_11181</name>
</gene>
<dbReference type="FunFam" id="3.30.1180.20:FF:000001">
    <property type="entry name" value="Dihydroxyacetone kinase 1"/>
    <property type="match status" value="1"/>
</dbReference>
<keyword evidence="7" id="KW-1185">Reference proteome</keyword>
<reference evidence="7" key="1">
    <citation type="submission" date="2017-01" db="EMBL/GenBank/DDBJ databases">
        <authorList>
            <person name="Varghese N."/>
            <person name="Submissions S."/>
        </authorList>
    </citation>
    <scope>NUCLEOTIDE SEQUENCE [LARGE SCALE GENOMIC DNA]</scope>
    <source>
        <strain evidence="7">ATCC 700103</strain>
    </source>
</reference>